<accession>A0A5N6MYY7</accession>
<gene>
    <name evidence="1" type="ORF">E3N88_28199</name>
</gene>
<dbReference type="PANTHER" id="PTHR47510">
    <property type="entry name" value="REVERSE TRANSCRIPTASE DOMAIN-CONTAINING PROTEIN"/>
    <property type="match status" value="1"/>
</dbReference>
<proteinExistence type="predicted"/>
<dbReference type="PANTHER" id="PTHR47510:SF3">
    <property type="entry name" value="ENDO_EXONUCLEASE_PHOSPHATASE DOMAIN-CONTAINING PROTEIN"/>
    <property type="match status" value="1"/>
</dbReference>
<protein>
    <recommendedName>
        <fullName evidence="3">Endonuclease/exonuclease/phosphatase domain-containing protein</fullName>
    </recommendedName>
</protein>
<dbReference type="EMBL" id="SZYD01000014">
    <property type="protein sequence ID" value="KAD4179608.1"/>
    <property type="molecule type" value="Genomic_DNA"/>
</dbReference>
<dbReference type="Proteomes" id="UP000326396">
    <property type="component" value="Linkage Group LG4"/>
</dbReference>
<dbReference type="OrthoDB" id="1726353at2759"/>
<evidence type="ECO:0000313" key="2">
    <source>
        <dbReference type="Proteomes" id="UP000326396"/>
    </source>
</evidence>
<organism evidence="1 2">
    <name type="scientific">Mikania micrantha</name>
    <name type="common">bitter vine</name>
    <dbReference type="NCBI Taxonomy" id="192012"/>
    <lineage>
        <taxon>Eukaryota</taxon>
        <taxon>Viridiplantae</taxon>
        <taxon>Streptophyta</taxon>
        <taxon>Embryophyta</taxon>
        <taxon>Tracheophyta</taxon>
        <taxon>Spermatophyta</taxon>
        <taxon>Magnoliopsida</taxon>
        <taxon>eudicotyledons</taxon>
        <taxon>Gunneridae</taxon>
        <taxon>Pentapetalae</taxon>
        <taxon>asterids</taxon>
        <taxon>campanulids</taxon>
        <taxon>Asterales</taxon>
        <taxon>Asteraceae</taxon>
        <taxon>Asteroideae</taxon>
        <taxon>Heliantheae alliance</taxon>
        <taxon>Eupatorieae</taxon>
        <taxon>Mikania</taxon>
    </lineage>
</organism>
<sequence>MVLGEEVVTVMSAYAPHVGLGENEKRQFWDCMDEENEGFQSIHGGCGFGSRNESGGTLLDFAIAHDLGIINSFFRKKDSHLITFSSGGWDTQIDYLLMRQGDRGRWMDCKVFPGEAATSQHKLLVADIVMHKKLVEEKKVTHKIRWGRLKGYNLKVFKDKVLAGRVNMRYDDANIMWEAMAENVIRVAKETLGMTTKNLGGQKEAWWWNDEVQHKVRTKHERFTKLVKCREEAQNESLKTKYKEAKRQAKKAVMEVKNTAYKEMYKRLGTKEGEHDMFKISKAREHRREDVGVLTFIKNEEGRILVKENDIKKRWQTYFRDLFNNSSDTEDSENDTTRGASINKCYCRRITKEEVQRALRRMGRAKAVGPDNIPIEAWKCLEDEGVTWLTALFNNIFRTGKMPDQWRSSVLIPLYKKKGDAQRCENYRGIKFLSHTMKL</sequence>
<dbReference type="AlphaFoldDB" id="A0A5N6MYY7"/>
<name>A0A5N6MYY7_9ASTR</name>
<evidence type="ECO:0008006" key="3">
    <source>
        <dbReference type="Google" id="ProtNLM"/>
    </source>
</evidence>
<keyword evidence="2" id="KW-1185">Reference proteome</keyword>
<evidence type="ECO:0000313" key="1">
    <source>
        <dbReference type="EMBL" id="KAD4179608.1"/>
    </source>
</evidence>
<comment type="caution">
    <text evidence="1">The sequence shown here is derived from an EMBL/GenBank/DDBJ whole genome shotgun (WGS) entry which is preliminary data.</text>
</comment>
<dbReference type="Gene3D" id="3.60.10.10">
    <property type="entry name" value="Endonuclease/exonuclease/phosphatase"/>
    <property type="match status" value="1"/>
</dbReference>
<reference evidence="1 2" key="1">
    <citation type="submission" date="2019-05" db="EMBL/GenBank/DDBJ databases">
        <title>Mikania micrantha, genome provides insights into the molecular mechanism of rapid growth.</title>
        <authorList>
            <person name="Liu B."/>
        </authorList>
    </citation>
    <scope>NUCLEOTIDE SEQUENCE [LARGE SCALE GENOMIC DNA]</scope>
    <source>
        <strain evidence="1">NLD-2019</strain>
        <tissue evidence="1">Leaf</tissue>
    </source>
</reference>
<dbReference type="InterPro" id="IPR036691">
    <property type="entry name" value="Endo/exonu/phosph_ase_sf"/>
</dbReference>